<evidence type="ECO:0000259" key="1">
    <source>
        <dbReference type="Pfam" id="PF07238"/>
    </source>
</evidence>
<proteinExistence type="predicted"/>
<dbReference type="InterPro" id="IPR009875">
    <property type="entry name" value="PilZ_domain"/>
</dbReference>
<name>A0A150WM46_BDEBC</name>
<evidence type="ECO:0000313" key="4">
    <source>
        <dbReference type="Proteomes" id="UP000075320"/>
    </source>
</evidence>
<dbReference type="AlphaFoldDB" id="A0A150WM46"/>
<feature type="domain" description="PilZ" evidence="1">
    <location>
        <begin position="82"/>
        <end position="186"/>
    </location>
</feature>
<dbReference type="Pfam" id="PF07238">
    <property type="entry name" value="PilZ"/>
    <property type="match status" value="1"/>
</dbReference>
<protein>
    <recommendedName>
        <fullName evidence="5">PilZ domain-containing protein</fullName>
    </recommendedName>
</protein>
<dbReference type="RefSeq" id="WP_061835488.1">
    <property type="nucleotide sequence ID" value="NZ_LUKE01000002.1"/>
</dbReference>
<dbReference type="GO" id="GO:0035438">
    <property type="term" value="F:cyclic-di-GMP binding"/>
    <property type="evidence" value="ECO:0007669"/>
    <property type="project" value="InterPro"/>
</dbReference>
<gene>
    <name evidence="3" type="ORF">AZI86_12340</name>
</gene>
<sequence length="205" mass="23515">MGGVQATTNIQWYILRGEMKYGPYEYRSLITMIQTGELQDYNYVWASHLDNWTLVGELQDFSKDRLARLIQTKDHLAGSFKDRQATRVDVISPVYAHNDHNFFDGHTLSVSENGALVLLNDPLLLPGQKIMLHFRESEVNPQGFNVLCEIVRKNYSKQRLNVKSGLHYAVRFLQVQDQGKIQLTKWTSADASKGETQNGIFKVHE</sequence>
<dbReference type="OrthoDB" id="5291267at2"/>
<dbReference type="Proteomes" id="UP000075320">
    <property type="component" value="Unassembled WGS sequence"/>
</dbReference>
<accession>A0A150WM46</accession>
<dbReference type="InterPro" id="IPR025640">
    <property type="entry name" value="GYF_2"/>
</dbReference>
<dbReference type="EMBL" id="LUKE01000002">
    <property type="protein sequence ID" value="KYG64976.1"/>
    <property type="molecule type" value="Genomic_DNA"/>
</dbReference>
<comment type="caution">
    <text evidence="3">The sequence shown here is derived from an EMBL/GenBank/DDBJ whole genome shotgun (WGS) entry which is preliminary data.</text>
</comment>
<evidence type="ECO:0000313" key="3">
    <source>
        <dbReference type="EMBL" id="KYG64976.1"/>
    </source>
</evidence>
<keyword evidence="4" id="KW-1185">Reference proteome</keyword>
<evidence type="ECO:0008006" key="5">
    <source>
        <dbReference type="Google" id="ProtNLM"/>
    </source>
</evidence>
<dbReference type="Pfam" id="PF14237">
    <property type="entry name" value="GYF_2"/>
    <property type="match status" value="1"/>
</dbReference>
<reference evidence="3 4" key="1">
    <citation type="submission" date="2016-03" db="EMBL/GenBank/DDBJ databases">
        <authorList>
            <person name="Ploux O."/>
        </authorList>
    </citation>
    <scope>NUCLEOTIDE SEQUENCE [LARGE SCALE GENOMIC DNA]</scope>
    <source>
        <strain evidence="3 4">R0</strain>
    </source>
</reference>
<organism evidence="3 4">
    <name type="scientific">Bdellovibrio bacteriovorus</name>
    <dbReference type="NCBI Taxonomy" id="959"/>
    <lineage>
        <taxon>Bacteria</taxon>
        <taxon>Pseudomonadati</taxon>
        <taxon>Bdellovibrionota</taxon>
        <taxon>Bdellovibrionia</taxon>
        <taxon>Bdellovibrionales</taxon>
        <taxon>Pseudobdellovibrionaceae</taxon>
        <taxon>Bdellovibrio</taxon>
    </lineage>
</organism>
<evidence type="ECO:0000259" key="2">
    <source>
        <dbReference type="Pfam" id="PF14237"/>
    </source>
</evidence>
<feature type="domain" description="GYF" evidence="2">
    <location>
        <begin position="12"/>
        <end position="60"/>
    </location>
</feature>